<proteinExistence type="predicted"/>
<organism evidence="2 3">
    <name type="scientific">Sphingobacterium kitahiroshimense</name>
    <dbReference type="NCBI Taxonomy" id="470446"/>
    <lineage>
        <taxon>Bacteria</taxon>
        <taxon>Pseudomonadati</taxon>
        <taxon>Bacteroidota</taxon>
        <taxon>Sphingobacteriia</taxon>
        <taxon>Sphingobacteriales</taxon>
        <taxon>Sphingobacteriaceae</taxon>
        <taxon>Sphingobacterium</taxon>
    </lineage>
</organism>
<feature type="transmembrane region" description="Helical" evidence="1">
    <location>
        <begin position="103"/>
        <end position="125"/>
    </location>
</feature>
<evidence type="ECO:0000313" key="2">
    <source>
        <dbReference type="EMBL" id="MEN5375895.1"/>
    </source>
</evidence>
<keyword evidence="1" id="KW-0472">Membrane</keyword>
<gene>
    <name evidence="2" type="ORF">ABE541_01340</name>
</gene>
<dbReference type="EMBL" id="JBDJNQ010000001">
    <property type="protein sequence ID" value="MEN5375895.1"/>
    <property type="molecule type" value="Genomic_DNA"/>
</dbReference>
<sequence>MIFTAILIFTGIFGSLLTYYFNNKLKLGGVLSSSLLTSIVAGFVHFFPSYIPKELVNHIPLIFIGSSFVGMVSSNQLSTFIGVSLSGLVYSLIYINTSKFFDGFGGALGTSACISLLVIMSIPYLRSNHKMTLGFFQLRRMIFKNTRRKSKKNT</sequence>
<keyword evidence="1" id="KW-1133">Transmembrane helix</keyword>
<keyword evidence="3" id="KW-1185">Reference proteome</keyword>
<dbReference type="Proteomes" id="UP001409291">
    <property type="component" value="Unassembled WGS sequence"/>
</dbReference>
<feature type="transmembrane region" description="Helical" evidence="1">
    <location>
        <begin position="79"/>
        <end position="97"/>
    </location>
</feature>
<evidence type="ECO:0000313" key="3">
    <source>
        <dbReference type="Proteomes" id="UP001409291"/>
    </source>
</evidence>
<feature type="transmembrane region" description="Helical" evidence="1">
    <location>
        <begin position="6"/>
        <end position="22"/>
    </location>
</feature>
<dbReference type="RefSeq" id="WP_206368659.1">
    <property type="nucleotide sequence ID" value="NZ_JAOQNK010000001.1"/>
</dbReference>
<keyword evidence="1" id="KW-0812">Transmembrane</keyword>
<reference evidence="2 3" key="1">
    <citation type="submission" date="2024-04" db="EMBL/GenBank/DDBJ databases">
        <title>WGS of bacteria from Torrens River.</title>
        <authorList>
            <person name="Wyrsch E.R."/>
            <person name="Drigo B."/>
        </authorList>
    </citation>
    <scope>NUCLEOTIDE SEQUENCE [LARGE SCALE GENOMIC DNA]</scope>
    <source>
        <strain evidence="2 3">TWI391</strain>
    </source>
</reference>
<comment type="caution">
    <text evidence="2">The sequence shown here is derived from an EMBL/GenBank/DDBJ whole genome shotgun (WGS) entry which is preliminary data.</text>
</comment>
<accession>A0ABV0BNB0</accession>
<name>A0ABV0BNB0_9SPHI</name>
<feature type="transmembrane region" description="Helical" evidence="1">
    <location>
        <begin position="29"/>
        <end position="49"/>
    </location>
</feature>
<evidence type="ECO:0000256" key="1">
    <source>
        <dbReference type="SAM" id="Phobius"/>
    </source>
</evidence>
<protein>
    <submittedName>
        <fullName evidence="2">Uncharacterized protein</fullName>
    </submittedName>
</protein>